<dbReference type="Proteomes" id="UP000087171">
    <property type="component" value="Chromosome Ca7"/>
</dbReference>
<evidence type="ECO:0000313" key="4">
    <source>
        <dbReference type="Proteomes" id="UP000087171"/>
    </source>
</evidence>
<dbReference type="PROSITE" id="PS50891">
    <property type="entry name" value="LOB"/>
    <property type="match status" value="1"/>
</dbReference>
<sequence length="237" mass="26709">MSHRNTRVIECLVCRQQRRRHNQECEMGQYFPIDRHEDFDRACYIFGLNNIIRLMQSVEKHQRHAAGNSILLEGRAWRLYPSSGLLGYQLELGSQVSSSLIELQNANRLLELCRNHANQDHDESNNPLLSLSLATPSSNPHLSNQLGSSASQMSSLAITPIEHMGGVETMEAYKINQIMSTRERGESSNTASNRNTTLQELQADDKGKQIVVEENESEATNEEEDSTPMEINAEPGE</sequence>
<feature type="region of interest" description="Disordered" evidence="2">
    <location>
        <begin position="181"/>
        <end position="237"/>
    </location>
</feature>
<dbReference type="OrthoDB" id="1434700at2759"/>
<evidence type="ECO:0000256" key="1">
    <source>
        <dbReference type="ARBA" id="ARBA00005474"/>
    </source>
</evidence>
<dbReference type="Pfam" id="PF03195">
    <property type="entry name" value="LOB"/>
    <property type="match status" value="1"/>
</dbReference>
<feature type="region of interest" description="Disordered" evidence="2">
    <location>
        <begin position="120"/>
        <end position="148"/>
    </location>
</feature>
<gene>
    <name evidence="5" type="primary">LOC101506682</name>
</gene>
<dbReference type="AlphaFoldDB" id="A0A3Q7XF64"/>
<dbReference type="PANTHER" id="PTHR31301">
    <property type="entry name" value="LOB DOMAIN-CONTAINING PROTEIN 4-RELATED"/>
    <property type="match status" value="1"/>
</dbReference>
<keyword evidence="4" id="KW-1185">Reference proteome</keyword>
<dbReference type="STRING" id="3827.A0A3Q7XF64"/>
<reference evidence="5" key="2">
    <citation type="submission" date="2025-08" db="UniProtKB">
        <authorList>
            <consortium name="RefSeq"/>
        </authorList>
    </citation>
    <scope>IDENTIFICATION</scope>
    <source>
        <tissue evidence="5">Etiolated seedlings</tissue>
    </source>
</reference>
<feature type="compositionally biased region" description="Polar residues" evidence="2">
    <location>
        <begin position="187"/>
        <end position="200"/>
    </location>
</feature>
<dbReference type="KEGG" id="cam:101506682"/>
<dbReference type="RefSeq" id="XP_027192119.1">
    <property type="nucleotide sequence ID" value="XM_027336318.1"/>
</dbReference>
<dbReference type="PANTHER" id="PTHR31301:SF103">
    <property type="entry name" value="LOB DOMAIN-CONTAINING PROTEIN 5-RELATED"/>
    <property type="match status" value="1"/>
</dbReference>
<evidence type="ECO:0000259" key="3">
    <source>
        <dbReference type="PROSITE" id="PS50891"/>
    </source>
</evidence>
<protein>
    <submittedName>
        <fullName evidence="5">LOB domain-containing protein 22-like</fullName>
    </submittedName>
</protein>
<accession>A0A3Q7XF64</accession>
<proteinExistence type="inferred from homology"/>
<name>A0A3Q7XF64_CICAR</name>
<feature type="domain" description="LOB" evidence="3">
    <location>
        <begin position="9"/>
        <end position="110"/>
    </location>
</feature>
<feature type="compositionally biased region" description="Acidic residues" evidence="2">
    <location>
        <begin position="213"/>
        <end position="227"/>
    </location>
</feature>
<evidence type="ECO:0000256" key="2">
    <source>
        <dbReference type="SAM" id="MobiDB-lite"/>
    </source>
</evidence>
<reference evidence="4" key="1">
    <citation type="journal article" date="2013" name="Nat. Biotechnol.">
        <title>Draft genome sequence of chickpea (Cicer arietinum) provides a resource for trait improvement.</title>
        <authorList>
            <person name="Varshney R.K."/>
            <person name="Song C."/>
            <person name="Saxena R.K."/>
            <person name="Azam S."/>
            <person name="Yu S."/>
            <person name="Sharpe A.G."/>
            <person name="Cannon S."/>
            <person name="Baek J."/>
            <person name="Rosen B.D."/>
            <person name="Tar'an B."/>
            <person name="Millan T."/>
            <person name="Zhang X."/>
            <person name="Ramsay L.D."/>
            <person name="Iwata A."/>
            <person name="Wang Y."/>
            <person name="Nelson W."/>
            <person name="Farmer A.D."/>
            <person name="Gaur P.M."/>
            <person name="Soderlund C."/>
            <person name="Penmetsa R.V."/>
            <person name="Xu C."/>
            <person name="Bharti A.K."/>
            <person name="He W."/>
            <person name="Winter P."/>
            <person name="Zhao S."/>
            <person name="Hane J.K."/>
            <person name="Carrasquilla-Garcia N."/>
            <person name="Condie J.A."/>
            <person name="Upadhyaya H.D."/>
            <person name="Luo M.C."/>
            <person name="Thudi M."/>
            <person name="Gowda C.L."/>
            <person name="Singh N.P."/>
            <person name="Lichtenzveig J."/>
            <person name="Gali K.K."/>
            <person name="Rubio J."/>
            <person name="Nadarajan N."/>
            <person name="Dolezel J."/>
            <person name="Bansal K.C."/>
            <person name="Xu X."/>
            <person name="Edwards D."/>
            <person name="Zhang G."/>
            <person name="Kahl G."/>
            <person name="Gil J."/>
            <person name="Singh K.B."/>
            <person name="Datta S.K."/>
            <person name="Jackson S.A."/>
            <person name="Wang J."/>
            <person name="Cook D.R."/>
        </authorList>
    </citation>
    <scope>NUCLEOTIDE SEQUENCE [LARGE SCALE GENOMIC DNA]</scope>
    <source>
        <strain evidence="4">cv. CDC Frontier</strain>
    </source>
</reference>
<dbReference type="InterPro" id="IPR004883">
    <property type="entry name" value="LOB"/>
</dbReference>
<dbReference type="GeneID" id="101506682"/>
<feature type="compositionally biased region" description="Low complexity" evidence="2">
    <location>
        <begin position="125"/>
        <end position="140"/>
    </location>
</feature>
<organism evidence="4 5">
    <name type="scientific">Cicer arietinum</name>
    <name type="common">Chickpea</name>
    <name type="synonym">Garbanzo</name>
    <dbReference type="NCBI Taxonomy" id="3827"/>
    <lineage>
        <taxon>Eukaryota</taxon>
        <taxon>Viridiplantae</taxon>
        <taxon>Streptophyta</taxon>
        <taxon>Embryophyta</taxon>
        <taxon>Tracheophyta</taxon>
        <taxon>Spermatophyta</taxon>
        <taxon>Magnoliopsida</taxon>
        <taxon>eudicotyledons</taxon>
        <taxon>Gunneridae</taxon>
        <taxon>Pentapetalae</taxon>
        <taxon>rosids</taxon>
        <taxon>fabids</taxon>
        <taxon>Fabales</taxon>
        <taxon>Fabaceae</taxon>
        <taxon>Papilionoideae</taxon>
        <taxon>50 kb inversion clade</taxon>
        <taxon>NPAAA clade</taxon>
        <taxon>Hologalegina</taxon>
        <taxon>IRL clade</taxon>
        <taxon>Cicereae</taxon>
        <taxon>Cicer</taxon>
    </lineage>
</organism>
<comment type="similarity">
    <text evidence="1">Belongs to the LOB domain-containing protein family.</text>
</comment>
<evidence type="ECO:0000313" key="5">
    <source>
        <dbReference type="RefSeq" id="XP_027192119.1"/>
    </source>
</evidence>
<dbReference type="PaxDb" id="3827-XP_004509801.1"/>